<dbReference type="AlphaFoldDB" id="A0A2W2CF82"/>
<dbReference type="Pfam" id="PF19650">
    <property type="entry name" value="DUF6153"/>
    <property type="match status" value="1"/>
</dbReference>
<sequence>MRGEAATTGRWLRFVLLACTLVGLAAMHSLGHDPILGTAGHHSHTATTATGIDCGGARCVQQVAPPPEEPRDGHHPGWAVCMAIAAALALAVVLAAHFLRGRRGNLPSGRATKRVTSSRGPPGFRTIGLITTSVSVLRT</sequence>
<dbReference type="RefSeq" id="WP_111246104.1">
    <property type="nucleotide sequence ID" value="NZ_AP023358.1"/>
</dbReference>
<dbReference type="InterPro" id="IPR046151">
    <property type="entry name" value="DUF6153"/>
</dbReference>
<reference evidence="1 2" key="1">
    <citation type="submission" date="2018-01" db="EMBL/GenBank/DDBJ databases">
        <title>Draft genome sequence of Jishengella endophytica.</title>
        <authorList>
            <person name="Sahin N."/>
            <person name="Ay H."/>
            <person name="Saygin H."/>
        </authorList>
    </citation>
    <scope>NUCLEOTIDE SEQUENCE [LARGE SCALE GENOMIC DNA]</scope>
    <source>
        <strain evidence="1 2">DSM 45430</strain>
    </source>
</reference>
<organism evidence="1 2">
    <name type="scientific">Micromonospora endophytica</name>
    <dbReference type="NCBI Taxonomy" id="515350"/>
    <lineage>
        <taxon>Bacteria</taxon>
        <taxon>Bacillati</taxon>
        <taxon>Actinomycetota</taxon>
        <taxon>Actinomycetes</taxon>
        <taxon>Micromonosporales</taxon>
        <taxon>Micromonosporaceae</taxon>
        <taxon>Micromonospora</taxon>
    </lineage>
</organism>
<keyword evidence="2" id="KW-1185">Reference proteome</keyword>
<comment type="caution">
    <text evidence="1">The sequence shown here is derived from an EMBL/GenBank/DDBJ whole genome shotgun (WGS) entry which is preliminary data.</text>
</comment>
<gene>
    <name evidence="1" type="ORF">C1I93_27045</name>
</gene>
<evidence type="ECO:0000313" key="2">
    <source>
        <dbReference type="Proteomes" id="UP000248627"/>
    </source>
</evidence>
<proteinExistence type="predicted"/>
<evidence type="ECO:0000313" key="1">
    <source>
        <dbReference type="EMBL" id="PZF86957.1"/>
    </source>
</evidence>
<accession>A0A2W2CF82</accession>
<dbReference type="Proteomes" id="UP000248627">
    <property type="component" value="Unassembled WGS sequence"/>
</dbReference>
<protein>
    <submittedName>
        <fullName evidence="1">Uncharacterized protein</fullName>
    </submittedName>
</protein>
<dbReference type="EMBL" id="POTX01000291">
    <property type="protein sequence ID" value="PZF86957.1"/>
    <property type="molecule type" value="Genomic_DNA"/>
</dbReference>
<dbReference type="OrthoDB" id="3298864at2"/>
<name>A0A2W2CF82_9ACTN</name>